<reference evidence="3 4" key="1">
    <citation type="submission" date="2015-10" db="EMBL/GenBank/DDBJ databases">
        <title>Draft genome sequence of pyrrolomycin-producing Streptomyces vitaminophilus.</title>
        <authorList>
            <person name="Graham D.E."/>
            <person name="Mahan K.M."/>
            <person name="Klingeman D.M."/>
            <person name="Hettich R.L."/>
            <person name="Parry R.J."/>
        </authorList>
    </citation>
    <scope>NUCLEOTIDE SEQUENCE [LARGE SCALE GENOMIC DNA]</scope>
    <source>
        <strain evidence="3 4">ATCC 31673</strain>
    </source>
</reference>
<dbReference type="Gene3D" id="3.30.530.20">
    <property type="match status" value="1"/>
</dbReference>
<evidence type="ECO:0000256" key="1">
    <source>
        <dbReference type="ARBA" id="ARBA00006817"/>
    </source>
</evidence>
<dbReference type="EMBL" id="LLZU01000005">
    <property type="protein sequence ID" value="KRV50409.1"/>
    <property type="molecule type" value="Genomic_DNA"/>
</dbReference>
<dbReference type="Pfam" id="PF08327">
    <property type="entry name" value="AHSA1"/>
    <property type="match status" value="1"/>
</dbReference>
<feature type="domain" description="Activator of Hsp90 ATPase homologue 1/2-like C-terminal" evidence="2">
    <location>
        <begin position="23"/>
        <end position="137"/>
    </location>
</feature>
<dbReference type="eggNOG" id="COG3832">
    <property type="taxonomic scope" value="Bacteria"/>
</dbReference>
<dbReference type="AlphaFoldDB" id="A0A0T6LWL0"/>
<dbReference type="InterPro" id="IPR023393">
    <property type="entry name" value="START-like_dom_sf"/>
</dbReference>
<dbReference type="CDD" id="cd07814">
    <property type="entry name" value="SRPBCC_CalC_Aha1-like"/>
    <property type="match status" value="1"/>
</dbReference>
<dbReference type="InterPro" id="IPR013538">
    <property type="entry name" value="ASHA1/2-like_C"/>
</dbReference>
<dbReference type="OrthoDB" id="4549061at2"/>
<organism evidence="3 4">
    <name type="scientific">Wenjunlia vitaminophila</name>
    <name type="common">Streptomyces vitaminophilus</name>
    <dbReference type="NCBI Taxonomy" id="76728"/>
    <lineage>
        <taxon>Bacteria</taxon>
        <taxon>Bacillati</taxon>
        <taxon>Actinomycetota</taxon>
        <taxon>Actinomycetes</taxon>
        <taxon>Kitasatosporales</taxon>
        <taxon>Streptomycetaceae</taxon>
        <taxon>Wenjunlia</taxon>
    </lineage>
</organism>
<keyword evidence="4" id="KW-1185">Reference proteome</keyword>
<gene>
    <name evidence="3" type="ORF">AQ490_15050</name>
</gene>
<evidence type="ECO:0000259" key="2">
    <source>
        <dbReference type="Pfam" id="PF08327"/>
    </source>
</evidence>
<name>A0A0T6LWL0_WENVI</name>
<protein>
    <submittedName>
        <fullName evidence="3">Activator of Hsp90 ATPase 1 family protein</fullName>
    </submittedName>
</protein>
<proteinExistence type="inferred from homology"/>
<sequence>MTRPTGLTRDAGFQIGVSATLPLPPGTIWRYLTSREGLALWLGELEEGSQLEPRRGAPYHLTDGSTGEVRGYHEGAKIRLTLVPADADHGTTVQVTVTPRAHGSLVRFHQERMRDPAEREARRSHWRAVMDAVANALAPHGAGVSAGHGS</sequence>
<evidence type="ECO:0000313" key="4">
    <source>
        <dbReference type="Proteomes" id="UP000050867"/>
    </source>
</evidence>
<dbReference type="STRING" id="76728.AQ490_15050"/>
<comment type="caution">
    <text evidence="3">The sequence shown here is derived from an EMBL/GenBank/DDBJ whole genome shotgun (WGS) entry which is preliminary data.</text>
</comment>
<dbReference type="Proteomes" id="UP000050867">
    <property type="component" value="Unassembled WGS sequence"/>
</dbReference>
<dbReference type="SUPFAM" id="SSF55961">
    <property type="entry name" value="Bet v1-like"/>
    <property type="match status" value="1"/>
</dbReference>
<evidence type="ECO:0000313" key="3">
    <source>
        <dbReference type="EMBL" id="KRV50409.1"/>
    </source>
</evidence>
<accession>A0A0T6LWL0</accession>
<comment type="similarity">
    <text evidence="1">Belongs to the AHA1 family.</text>
</comment>
<dbReference type="RefSeq" id="WP_018381730.1">
    <property type="nucleotide sequence ID" value="NZ_LLZU01000005.1"/>
</dbReference>